<evidence type="ECO:0000313" key="3">
    <source>
        <dbReference type="Proteomes" id="UP000076738"/>
    </source>
</evidence>
<evidence type="ECO:0008006" key="4">
    <source>
        <dbReference type="Google" id="ProtNLM"/>
    </source>
</evidence>
<name>A0A167K7R7_CALVF</name>
<reference evidence="2 3" key="1">
    <citation type="journal article" date="2016" name="Mol. Biol. Evol.">
        <title>Comparative Genomics of Early-Diverging Mushroom-Forming Fungi Provides Insights into the Origins of Lignocellulose Decay Capabilities.</title>
        <authorList>
            <person name="Nagy L.G."/>
            <person name="Riley R."/>
            <person name="Tritt A."/>
            <person name="Adam C."/>
            <person name="Daum C."/>
            <person name="Floudas D."/>
            <person name="Sun H."/>
            <person name="Yadav J.S."/>
            <person name="Pangilinan J."/>
            <person name="Larsson K.H."/>
            <person name="Matsuura K."/>
            <person name="Barry K."/>
            <person name="Labutti K."/>
            <person name="Kuo R."/>
            <person name="Ohm R.A."/>
            <person name="Bhattacharya S.S."/>
            <person name="Shirouzu T."/>
            <person name="Yoshinaga Y."/>
            <person name="Martin F.M."/>
            <person name="Grigoriev I.V."/>
            <person name="Hibbett D.S."/>
        </authorList>
    </citation>
    <scope>NUCLEOTIDE SEQUENCE [LARGE SCALE GENOMIC DNA]</scope>
    <source>
        <strain evidence="2 3">TUFC12733</strain>
    </source>
</reference>
<proteinExistence type="predicted"/>
<evidence type="ECO:0000313" key="2">
    <source>
        <dbReference type="EMBL" id="KZO94357.1"/>
    </source>
</evidence>
<protein>
    <recommendedName>
        <fullName evidence="4">Secreted protein</fullName>
    </recommendedName>
</protein>
<accession>A0A167K7R7</accession>
<keyword evidence="3" id="KW-1185">Reference proteome</keyword>
<gene>
    <name evidence="2" type="ORF">CALVIDRAFT_223419</name>
</gene>
<organism evidence="2 3">
    <name type="scientific">Calocera viscosa (strain TUFC12733)</name>
    <dbReference type="NCBI Taxonomy" id="1330018"/>
    <lineage>
        <taxon>Eukaryota</taxon>
        <taxon>Fungi</taxon>
        <taxon>Dikarya</taxon>
        <taxon>Basidiomycota</taxon>
        <taxon>Agaricomycotina</taxon>
        <taxon>Dacrymycetes</taxon>
        <taxon>Dacrymycetales</taxon>
        <taxon>Dacrymycetaceae</taxon>
        <taxon>Calocera</taxon>
    </lineage>
</organism>
<dbReference type="EMBL" id="KV417295">
    <property type="protein sequence ID" value="KZO94357.1"/>
    <property type="molecule type" value="Genomic_DNA"/>
</dbReference>
<sequence length="84" mass="9369">MENERWSLSTLIAVAWVDTVQGRCPAWQGSLFTPVAVPLLGQIANIRKVRSARGAKDRVLHRGKRLPQNSPERLYIVPSGECDT</sequence>
<dbReference type="Proteomes" id="UP000076738">
    <property type="component" value="Unassembled WGS sequence"/>
</dbReference>
<keyword evidence="1" id="KW-0732">Signal</keyword>
<feature type="chain" id="PRO_5007889228" description="Secreted protein" evidence="1">
    <location>
        <begin position="23"/>
        <end position="84"/>
    </location>
</feature>
<evidence type="ECO:0000256" key="1">
    <source>
        <dbReference type="SAM" id="SignalP"/>
    </source>
</evidence>
<feature type="signal peptide" evidence="1">
    <location>
        <begin position="1"/>
        <end position="22"/>
    </location>
</feature>
<dbReference type="AlphaFoldDB" id="A0A167K7R7"/>